<dbReference type="Proteomes" id="UP000594262">
    <property type="component" value="Unplaced"/>
</dbReference>
<dbReference type="GeneID" id="136802741"/>
<dbReference type="EnsemblMetazoa" id="CLYHEMT007633.1">
    <property type="protein sequence ID" value="CLYHEMP007633.1"/>
    <property type="gene ID" value="CLYHEMG007633"/>
</dbReference>
<feature type="compositionally biased region" description="Basic and acidic residues" evidence="1">
    <location>
        <begin position="2004"/>
        <end position="2014"/>
    </location>
</feature>
<feature type="domain" description="PH" evidence="2">
    <location>
        <begin position="189"/>
        <end position="277"/>
    </location>
</feature>
<feature type="compositionally biased region" description="Acidic residues" evidence="1">
    <location>
        <begin position="470"/>
        <end position="480"/>
    </location>
</feature>
<feature type="domain" description="PH" evidence="2">
    <location>
        <begin position="1552"/>
        <end position="1654"/>
    </location>
</feature>
<feature type="compositionally biased region" description="Low complexity" evidence="1">
    <location>
        <begin position="120"/>
        <end position="129"/>
    </location>
</feature>
<feature type="region of interest" description="Disordered" evidence="1">
    <location>
        <begin position="291"/>
        <end position="317"/>
    </location>
</feature>
<feature type="domain" description="PH" evidence="2">
    <location>
        <begin position="1132"/>
        <end position="1234"/>
    </location>
</feature>
<feature type="compositionally biased region" description="Acidic residues" evidence="1">
    <location>
        <begin position="667"/>
        <end position="679"/>
    </location>
</feature>
<feature type="compositionally biased region" description="Low complexity" evidence="1">
    <location>
        <begin position="167"/>
        <end position="177"/>
    </location>
</feature>
<evidence type="ECO:0000259" key="2">
    <source>
        <dbReference type="PROSITE" id="PS50003"/>
    </source>
</evidence>
<dbReference type="SMART" id="SM00233">
    <property type="entry name" value="PH"/>
    <property type="match status" value="7"/>
</dbReference>
<reference evidence="3" key="1">
    <citation type="submission" date="2021-01" db="UniProtKB">
        <authorList>
            <consortium name="EnsemblMetazoa"/>
        </authorList>
    </citation>
    <scope>IDENTIFICATION</scope>
</reference>
<feature type="compositionally biased region" description="Polar residues" evidence="1">
    <location>
        <begin position="1306"/>
        <end position="1329"/>
    </location>
</feature>
<dbReference type="RefSeq" id="XP_066915593.1">
    <property type="nucleotide sequence ID" value="XM_067059492.1"/>
</dbReference>
<dbReference type="InterPro" id="IPR011993">
    <property type="entry name" value="PH-like_dom_sf"/>
</dbReference>
<feature type="domain" description="PH" evidence="2">
    <location>
        <begin position="533"/>
        <end position="627"/>
    </location>
</feature>
<evidence type="ECO:0000313" key="4">
    <source>
        <dbReference type="Proteomes" id="UP000594262"/>
    </source>
</evidence>
<name>A0A7M5V0T9_9CNID</name>
<feature type="compositionally biased region" description="Basic and acidic residues" evidence="1">
    <location>
        <begin position="1760"/>
        <end position="1770"/>
    </location>
</feature>
<feature type="compositionally biased region" description="Basic and acidic residues" evidence="1">
    <location>
        <begin position="491"/>
        <end position="504"/>
    </location>
</feature>
<feature type="region of interest" description="Disordered" evidence="1">
    <location>
        <begin position="1724"/>
        <end position="1775"/>
    </location>
</feature>
<dbReference type="Pfam" id="PF00169">
    <property type="entry name" value="PH"/>
    <property type="match status" value="5"/>
</dbReference>
<feature type="compositionally biased region" description="Basic and acidic residues" evidence="1">
    <location>
        <begin position="109"/>
        <end position="119"/>
    </location>
</feature>
<dbReference type="SUPFAM" id="SSF50729">
    <property type="entry name" value="PH domain-like"/>
    <property type="match status" value="6"/>
</dbReference>
<dbReference type="Gene3D" id="2.30.29.30">
    <property type="entry name" value="Pleckstrin-homology domain (PH domain)/Phosphotyrosine-binding domain (PTB)"/>
    <property type="match status" value="6"/>
</dbReference>
<feature type="region of interest" description="Disordered" evidence="1">
    <location>
        <begin position="1306"/>
        <end position="1378"/>
    </location>
</feature>
<feature type="region of interest" description="Disordered" evidence="1">
    <location>
        <begin position="54"/>
        <end position="81"/>
    </location>
</feature>
<feature type="compositionally biased region" description="Basic residues" evidence="1">
    <location>
        <begin position="691"/>
        <end position="708"/>
    </location>
</feature>
<dbReference type="InterPro" id="IPR001849">
    <property type="entry name" value="PH_domain"/>
</dbReference>
<feature type="region of interest" description="Disordered" evidence="1">
    <location>
        <begin position="342"/>
        <end position="370"/>
    </location>
</feature>
<feature type="compositionally biased region" description="Polar residues" evidence="1">
    <location>
        <begin position="645"/>
        <end position="654"/>
    </location>
</feature>
<feature type="compositionally biased region" description="Low complexity" evidence="1">
    <location>
        <begin position="1368"/>
        <end position="1378"/>
    </location>
</feature>
<feature type="compositionally biased region" description="Polar residues" evidence="1">
    <location>
        <begin position="1338"/>
        <end position="1358"/>
    </location>
</feature>
<accession>A0A7M5V0T9</accession>
<feature type="region of interest" description="Disordered" evidence="1">
    <location>
        <begin position="429"/>
        <end position="507"/>
    </location>
</feature>
<evidence type="ECO:0000313" key="3">
    <source>
        <dbReference type="EnsemblMetazoa" id="CLYHEMP007633.1"/>
    </source>
</evidence>
<dbReference type="PANTHER" id="PTHR47112:SF1">
    <property type="entry name" value="PX DOMAIN-CONTAINING PROTEIN"/>
    <property type="match status" value="1"/>
</dbReference>
<evidence type="ECO:0000256" key="1">
    <source>
        <dbReference type="SAM" id="MobiDB-lite"/>
    </source>
</evidence>
<keyword evidence="4" id="KW-1185">Reference proteome</keyword>
<protein>
    <recommendedName>
        <fullName evidence="2">PH domain-containing protein</fullName>
    </recommendedName>
</protein>
<feature type="compositionally biased region" description="Acidic residues" evidence="1">
    <location>
        <begin position="2020"/>
        <end position="2030"/>
    </location>
</feature>
<feature type="region of interest" description="Disordered" evidence="1">
    <location>
        <begin position="1974"/>
        <end position="2030"/>
    </location>
</feature>
<dbReference type="CDD" id="cd00821">
    <property type="entry name" value="PH"/>
    <property type="match status" value="3"/>
</dbReference>
<feature type="region of interest" description="Disordered" evidence="1">
    <location>
        <begin position="1241"/>
        <end position="1284"/>
    </location>
</feature>
<dbReference type="PANTHER" id="PTHR47112">
    <property type="entry name" value="PX DOMAIN-CONTAINING PROTEIN"/>
    <property type="match status" value="1"/>
</dbReference>
<dbReference type="PROSITE" id="PS50003">
    <property type="entry name" value="PH_DOMAIN"/>
    <property type="match status" value="6"/>
</dbReference>
<feature type="domain" description="PH" evidence="2">
    <location>
        <begin position="1387"/>
        <end position="1493"/>
    </location>
</feature>
<feature type="region of interest" description="Disordered" evidence="1">
    <location>
        <begin position="1030"/>
        <end position="1092"/>
    </location>
</feature>
<organism evidence="3 4">
    <name type="scientific">Clytia hemisphaerica</name>
    <dbReference type="NCBI Taxonomy" id="252671"/>
    <lineage>
        <taxon>Eukaryota</taxon>
        <taxon>Metazoa</taxon>
        <taxon>Cnidaria</taxon>
        <taxon>Hydrozoa</taxon>
        <taxon>Hydroidolina</taxon>
        <taxon>Leptothecata</taxon>
        <taxon>Obeliida</taxon>
        <taxon>Clytiidae</taxon>
        <taxon>Clytia</taxon>
    </lineage>
</organism>
<feature type="region of interest" description="Disordered" evidence="1">
    <location>
        <begin position="1662"/>
        <end position="1696"/>
    </location>
</feature>
<feature type="domain" description="PH" evidence="2">
    <location>
        <begin position="717"/>
        <end position="814"/>
    </location>
</feature>
<feature type="region of interest" description="Disordered" evidence="1">
    <location>
        <begin position="823"/>
        <end position="885"/>
    </location>
</feature>
<proteinExistence type="predicted"/>
<dbReference type="OrthoDB" id="5970758at2759"/>
<sequence>MSIASKHSDRLVEFNKLIPELKIFLNHLVDNEPLTDTSKEDCIGFIGRLDSILKPPSLPPRSGKNSTTQQPIQLDLPPTENTVSSPIYLKGDEFFNGNIPTDYINKEKQSGVKNTEEKSNNNNEAVSNGNKEESGDGIYQTINENADKEDTSKPFPPPRLNRAIAKGSLSPPSPRSGSYKGLKIVDLPHPTYSGLLRNVTSNTKQWCVIKHQKLFLFNDLNEPAAFVADLTKYEVIKDPHDMHVFRVTQHNEPSIILAAVDENQYEIWHDAFKKAKLSHLTSPITEEKPYLSLPGFPGDENNYEQDSGYERPTINEPRDQSAGYIREVNPIENSIPQYKREGRVKSPERVISPEVRVQSPDSRVTSPELGRVISPDGLIQTPDGRILSPDGRALSPEDLEDLYVSMGPIGSPRPTSPPIYESITPFQRYHDMDLPPTPGEMIQEDKEAPPLPKRRPAAGMGTANEKSFEQDDDSDSDESLNDSSESLGVKSDTELDKSRERDDTGQSWNYTLDKNVLKGLRSSKEVEFMRDLTATYCGILHQRRMLAVWQKRYCKVRDQSLLCFRTPEENEPSLSLSLQDYQLDRAEEAWRSFAFKIFKEPSEVYYFAAVNRAEQIRWLNVLAKAINKEKFNSLSKLDSERKSQTSTELMISSEDSFDSNESLNENQSEEADAESESEQSQDMQRAVAVKPRNKHLHPAQKAARRNRARAASLEDIDAEMQGYLYKRIKNHWYKRWCVIKEKRFLSYKQNPKERPEEAILLEYAALTTPNDPEHVAANYFMFKLRFEGEANAVFRTKKESDLERWLDCIKKYVGSTSEESFPYINVPPTTPEKKLKTADEDSENPNYSTIVDREELSIPPPLKNFKPGSPSKMLPQIPSATPSLPSLPNEKEQLLKYNQRRRHAPSWSETEIEDSYMNGKLTELQICNQSFRHIERFVIITREKWFKVYEAINSTTPILVFNALDIEVKEESGADPSVLHLLLGNVQVELLLKATDKDDCDLWKDIFERIHYEDVDDDVIDGDLPLRNRSRSIEKEPSPFGRNTASKTMPNLGKRKKLAKEMKQNHNNTPKLKSLPHQHTVDSPPTASSVPRRRSKAFTLIRSWTIDPLGRKAKNKPFEVPREQREEDIVLKETQRGVLKQLLKDDEGNEYYEDRFCRIRGKIFQCFANETETTKPLFKIPLRNAMIEEFVNPGTGLFSFKISSNDAPSNEYTFALDNESELDSWTAAFDGFDQLHKSANSLENSPQVPRRVSGSTFYAPASPASPVSLRTSIGSKDSVTEEDEELQILRNRSLTDPFVIIEDNESLTGSLGGQSKNTSATASQLSMDVQSRERVDTPDSQSNDQLSVSSFSSGTTTRSEVDGGANGKRPLSKSLSASKLKPLSEESIRLSSAMFELSNSDLSQTKSKRWVVLRKTVLELYKGESDKYPLHIVQLVNVEICDEESNESKEKNQLVLKLDDPLNTTSGTNKIYLVAPDENTRSNFTRDIKKASRSLKRQKNPRHSVTLQLKKRLGSAEKLKEFSSKKDKRISMLLVDDDVKAIEKYQETADPSNSISGRLKEYFDETAKSSKEKDRFCWIQNGWFYISKIGKSKPVKTIDLSTVVVLDESEQSIGKHAFKLEYTNSNEKRCCVYLKALDAGSADKWMVAVSMGILYHRLTGGSTSGTQNKELDEDPADFDFGPLPIDSGKPRSDSEIVRDISMRKEIASKLVKEDPDAFNMVKNMLDDEKDGDGPQPPQPPQLSDENKGEALPDESVEMEDVSKDQAKRPTELNIESLPELKKQLSHLNDDEDQVFNDGVTDQSFELLDNIPDKENADETFRNVKGILHQQESIRRTILKNQREKRVPPPVKRKPSKLILRKPTFTQDTVLYQCGPLDALSLNKLHTYAEKIELEKSALSKYVRALASLISESVILDSSKDSSASPTENSVTEAEYKVLTKDHDKFKERLGIVEKELKSCRIHITRKTASKSKNVISPELLKRAQMKGGRATPQIKSDDDEDEKGGENKLMRETPGRASQENEEDTDSIII</sequence>
<feature type="compositionally biased region" description="Polar residues" evidence="1">
    <location>
        <begin position="1268"/>
        <end position="1277"/>
    </location>
</feature>
<feature type="region of interest" description="Disordered" evidence="1">
    <location>
        <begin position="109"/>
        <end position="177"/>
    </location>
</feature>
<feature type="compositionally biased region" description="Polar residues" evidence="1">
    <location>
        <begin position="63"/>
        <end position="72"/>
    </location>
</feature>
<feature type="region of interest" description="Disordered" evidence="1">
    <location>
        <begin position="645"/>
        <end position="708"/>
    </location>
</feature>